<organism evidence="4 5">
    <name type="scientific">Phycomyces blakesleeanus</name>
    <dbReference type="NCBI Taxonomy" id="4837"/>
    <lineage>
        <taxon>Eukaryota</taxon>
        <taxon>Fungi</taxon>
        <taxon>Fungi incertae sedis</taxon>
        <taxon>Mucoromycota</taxon>
        <taxon>Mucoromycotina</taxon>
        <taxon>Mucoromycetes</taxon>
        <taxon>Mucorales</taxon>
        <taxon>Phycomycetaceae</taxon>
        <taxon>Phycomyces</taxon>
    </lineage>
</organism>
<evidence type="ECO:0000259" key="3">
    <source>
        <dbReference type="Pfam" id="PF13839"/>
    </source>
</evidence>
<dbReference type="EMBL" id="JBCLYO010000008">
    <property type="protein sequence ID" value="KAL0086295.1"/>
    <property type="molecule type" value="Genomic_DNA"/>
</dbReference>
<evidence type="ECO:0000256" key="2">
    <source>
        <dbReference type="SAM" id="MobiDB-lite"/>
    </source>
</evidence>
<comment type="similarity">
    <text evidence="1">Belongs to the PC-esterase family. TBL subfamily.</text>
</comment>
<evidence type="ECO:0000256" key="1">
    <source>
        <dbReference type="ARBA" id="ARBA00007727"/>
    </source>
</evidence>
<feature type="compositionally biased region" description="Low complexity" evidence="2">
    <location>
        <begin position="42"/>
        <end position="57"/>
    </location>
</feature>
<proteinExistence type="inferred from homology"/>
<sequence length="461" mass="52101">MSRLLMSLTWRRLRWTRFILYFLGLALVYHFGVTLWNSQEDQQQQQQQQSSSSFLSSPNTTPGQKNEKGSGRLDFPWYTQSHPALDIPHISDKFTTKDLSSTERQQLQDKAVADARASMVERVGEIVGIPGSRMTTTEKADRLRALVECWTGQGEWVKDAENAFRLTHMQDPVYGKCDKKFYKTNPKSSHRPATEYSWKTSLTSSSSSSSSLSCPLPEKVDVQKWCEVLNGRHLLLVGDLVQYQLHEILLDAMRDGPTVCFGELNCKGKKTHLRYLRNDILSINRRLDSAGEHPAVDIVEWPFVPTNIITAYPVMILNRSPVRETDAVFTRTLSNTLRVLRETVPDMLIIYRSSSIGHPHCDDTTTGGASDKGGPLDQRLTDDQEKLLPFGWSELRRRNAMAKAMVEAVGGVYVDLGALTDVRPDGHVGGQDCLRYCIPGPLDAWVQILYKLFLELENPNI</sequence>
<evidence type="ECO:0000313" key="5">
    <source>
        <dbReference type="Proteomes" id="UP001448207"/>
    </source>
</evidence>
<feature type="domain" description="Trichome birefringence-like C-terminal" evidence="3">
    <location>
        <begin position="327"/>
        <end position="451"/>
    </location>
</feature>
<accession>A0ABR3B060</accession>
<feature type="compositionally biased region" description="Low complexity" evidence="2">
    <location>
        <begin position="200"/>
        <end position="213"/>
    </location>
</feature>
<keyword evidence="5" id="KW-1185">Reference proteome</keyword>
<name>A0ABR3B060_PHYBL</name>
<gene>
    <name evidence="4" type="ORF">J3Q64DRAFT_1677230</name>
</gene>
<feature type="region of interest" description="Disordered" evidence="2">
    <location>
        <begin position="185"/>
        <end position="213"/>
    </location>
</feature>
<feature type="region of interest" description="Disordered" evidence="2">
    <location>
        <begin position="42"/>
        <end position="73"/>
    </location>
</feature>
<dbReference type="InterPro" id="IPR026057">
    <property type="entry name" value="TBL_C"/>
</dbReference>
<dbReference type="Pfam" id="PF13839">
    <property type="entry name" value="PC-Esterase"/>
    <property type="match status" value="1"/>
</dbReference>
<evidence type="ECO:0000313" key="4">
    <source>
        <dbReference type="EMBL" id="KAL0086295.1"/>
    </source>
</evidence>
<reference evidence="4 5" key="1">
    <citation type="submission" date="2024-04" db="EMBL/GenBank/DDBJ databases">
        <title>Symmetric and asymmetric DNA N6-adenine methylation regulates different biological responses in Mucorales.</title>
        <authorList>
            <consortium name="Lawrence Berkeley National Laboratory"/>
            <person name="Lax C."/>
            <person name="Mondo S.J."/>
            <person name="Osorio-Concepcion M."/>
            <person name="Muszewska A."/>
            <person name="Corrochano-Luque M."/>
            <person name="Gutierrez G."/>
            <person name="Riley R."/>
            <person name="Lipzen A."/>
            <person name="Guo J."/>
            <person name="Hundley H."/>
            <person name="Amirebrahimi M."/>
            <person name="Ng V."/>
            <person name="Lorenzo-Gutierrez D."/>
            <person name="Binder U."/>
            <person name="Yang J."/>
            <person name="Song Y."/>
            <person name="Canovas D."/>
            <person name="Navarro E."/>
            <person name="Freitag M."/>
            <person name="Gabaldon T."/>
            <person name="Grigoriev I.V."/>
            <person name="Corrochano L.M."/>
            <person name="Nicolas F.E."/>
            <person name="Garre V."/>
        </authorList>
    </citation>
    <scope>NUCLEOTIDE SEQUENCE [LARGE SCALE GENOMIC DNA]</scope>
    <source>
        <strain evidence="4 5">L51</strain>
    </source>
</reference>
<comment type="caution">
    <text evidence="4">The sequence shown here is derived from an EMBL/GenBank/DDBJ whole genome shotgun (WGS) entry which is preliminary data.</text>
</comment>
<dbReference type="Proteomes" id="UP001448207">
    <property type="component" value="Unassembled WGS sequence"/>
</dbReference>
<protein>
    <recommendedName>
        <fullName evidence="3">Trichome birefringence-like C-terminal domain-containing protein</fullName>
    </recommendedName>
</protein>